<protein>
    <submittedName>
        <fullName evidence="2">Uncharacterized protein</fullName>
    </submittedName>
</protein>
<dbReference type="EMBL" id="UIVS01000001">
    <property type="protein sequence ID" value="SVP90160.1"/>
    <property type="molecule type" value="Genomic_DNA"/>
</dbReference>
<gene>
    <name evidence="1" type="ORF">TAT_000087100</name>
    <name evidence="2" type="ORF">TAV_000086500</name>
</gene>
<reference evidence="2" key="1">
    <citation type="submission" date="2018-07" db="EMBL/GenBank/DDBJ databases">
        <authorList>
            <person name="Quirk P.G."/>
            <person name="Krulwich T.A."/>
        </authorList>
    </citation>
    <scope>NUCLEOTIDE SEQUENCE</scope>
    <source>
        <strain evidence="2">Anand</strain>
    </source>
</reference>
<sequence>MSYYKSNKQLSHSKVSDINRFGSDDTFVVDLESKVDSLKNSKVFNSASLSLNTTMLNMSKIARGYNHNIIIIELIYIRFQISKFQNASNVIQIDSRCIYRKVLWFTTFHSYEKYELRERMKRPFYKENDRVEQISHYANKLARNLNFNTSEWDSILLKSKERHLEFKPMDIALLLNSLSRGRIYDKELFELLIPQIIKKISFFTSVHLSMVLSAYSKGKMLTPDLYNILKFEISSRIYEFRTSIEICMVLNAISKFGDNDKIFLSKISNHILKSFRYFNFSPQELSVIINSLVTLGYYHEQLFNIFSSQFTISNGNIGNLVNNLNACNIFELLRVLNGFMIFENNYKDIQNQCKNEIVSRVRFSAPNDLTNSLYALGTIKSTLNNSNISVNQEIIEEIVMSIKNRSLNTLQNFKMECVSNLLVSFSKWSFELGQQELINIIEHMFKIRMDLNIVDLSNTLVAITKLFCASSCVNDFNDIKSVGENNRTLLVIQKLMRKWSNEVIELLEQEKNELNTIIKIIDCYNKFGVYEDKLYSKIKSIIALNHLGELNKNNAYSLYEIFNKHRGMCRSNSNKISEYTKYDDFMEILTQSIS</sequence>
<organism evidence="2">
    <name type="scientific">Theileria annulata</name>
    <dbReference type="NCBI Taxonomy" id="5874"/>
    <lineage>
        <taxon>Eukaryota</taxon>
        <taxon>Sar</taxon>
        <taxon>Alveolata</taxon>
        <taxon>Apicomplexa</taxon>
        <taxon>Aconoidasida</taxon>
        <taxon>Piroplasmida</taxon>
        <taxon>Theileriidae</taxon>
        <taxon>Theileria</taxon>
    </lineage>
</organism>
<evidence type="ECO:0000313" key="2">
    <source>
        <dbReference type="EMBL" id="SVP90160.1"/>
    </source>
</evidence>
<evidence type="ECO:0000313" key="1">
    <source>
        <dbReference type="EMBL" id="SVP89018.1"/>
    </source>
</evidence>
<dbReference type="AlphaFoldDB" id="A0A3B0MRN9"/>
<proteinExistence type="predicted"/>
<accession>A0A3B0MRN9</accession>
<dbReference type="VEuPathDB" id="PiroplasmaDB:TA06160"/>
<dbReference type="EMBL" id="UIVT01000001">
    <property type="protein sequence ID" value="SVP89018.1"/>
    <property type="molecule type" value="Genomic_DNA"/>
</dbReference>
<name>A0A3B0MRN9_THEAN</name>